<dbReference type="InterPro" id="IPR005039">
    <property type="entry name" value="Ant_C"/>
</dbReference>
<dbReference type="AlphaFoldDB" id="A0A926DMY5"/>
<gene>
    <name evidence="2" type="ORF">H8698_06670</name>
</gene>
<evidence type="ECO:0000313" key="3">
    <source>
        <dbReference type="Proteomes" id="UP000611762"/>
    </source>
</evidence>
<proteinExistence type="predicted"/>
<dbReference type="Pfam" id="PF02498">
    <property type="entry name" value="Bro-N"/>
    <property type="match status" value="1"/>
</dbReference>
<dbReference type="PANTHER" id="PTHR36180:SF2">
    <property type="entry name" value="BRO FAMILY PROTEIN"/>
    <property type="match status" value="1"/>
</dbReference>
<dbReference type="Pfam" id="PF03374">
    <property type="entry name" value="ANT"/>
    <property type="match status" value="1"/>
</dbReference>
<dbReference type="PANTHER" id="PTHR36180">
    <property type="entry name" value="DNA-BINDING PROTEIN-RELATED-RELATED"/>
    <property type="match status" value="1"/>
</dbReference>
<sequence>MNQLQIFKNETFGEVRTIEEQGKIVFCGSDIAKALGYTNPQKAVKDHCREDGVTFCSVTDNIGRTQQAKFISEGNVYRLITHSKLEKAQEFESWVFDEILPTIRKTGGYVSNDEMFINTYLPFADEQTKLLFKTTLNTVKQLNSKIEQDKPKVLFADAVEKAHTSILIGDLAKLIRQNGVEMGQNRLFSYLRNQGFLIKSGESRNMPTQKAMELGLFEVKERTISNPDGTVRITKTTKVTGKGQTYFINRLIGQRFGPCSTIG</sequence>
<organism evidence="2 3">
    <name type="scientific">Congzhengia minquanensis</name>
    <dbReference type="NCBI Taxonomy" id="2763657"/>
    <lineage>
        <taxon>Bacteria</taxon>
        <taxon>Bacillati</taxon>
        <taxon>Bacillota</taxon>
        <taxon>Clostridia</taxon>
        <taxon>Eubacteriales</taxon>
        <taxon>Oscillospiraceae</taxon>
        <taxon>Congzhengia</taxon>
    </lineage>
</organism>
<dbReference type="RefSeq" id="WP_249311816.1">
    <property type="nucleotide sequence ID" value="NZ_JACRSU010000002.1"/>
</dbReference>
<dbReference type="Proteomes" id="UP000611762">
    <property type="component" value="Unassembled WGS sequence"/>
</dbReference>
<dbReference type="PROSITE" id="PS51750">
    <property type="entry name" value="BRO_N"/>
    <property type="match status" value="1"/>
</dbReference>
<dbReference type="GO" id="GO:0003677">
    <property type="term" value="F:DNA binding"/>
    <property type="evidence" value="ECO:0007669"/>
    <property type="project" value="InterPro"/>
</dbReference>
<dbReference type="EMBL" id="JACRSU010000002">
    <property type="protein sequence ID" value="MBC8540657.1"/>
    <property type="molecule type" value="Genomic_DNA"/>
</dbReference>
<dbReference type="InterPro" id="IPR003497">
    <property type="entry name" value="BRO_N_domain"/>
</dbReference>
<comment type="caution">
    <text evidence="2">The sequence shown here is derived from an EMBL/GenBank/DDBJ whole genome shotgun (WGS) entry which is preliminary data.</text>
</comment>
<feature type="domain" description="Bro-N" evidence="1">
    <location>
        <begin position="1"/>
        <end position="107"/>
    </location>
</feature>
<protein>
    <submittedName>
        <fullName evidence="2">Phage antirepressor KilAC domain-containing protein</fullName>
    </submittedName>
</protein>
<evidence type="ECO:0000313" key="2">
    <source>
        <dbReference type="EMBL" id="MBC8540657.1"/>
    </source>
</evidence>
<keyword evidence="3" id="KW-1185">Reference proteome</keyword>
<accession>A0A926DMY5</accession>
<reference evidence="2" key="1">
    <citation type="submission" date="2020-08" db="EMBL/GenBank/DDBJ databases">
        <title>Genome public.</title>
        <authorList>
            <person name="Liu C."/>
            <person name="Sun Q."/>
        </authorList>
    </citation>
    <scope>NUCLEOTIDE SEQUENCE</scope>
    <source>
        <strain evidence="2">H8</strain>
    </source>
</reference>
<dbReference type="SMART" id="SM01040">
    <property type="entry name" value="Bro-N"/>
    <property type="match status" value="1"/>
</dbReference>
<name>A0A926DMY5_9FIRM</name>
<evidence type="ECO:0000259" key="1">
    <source>
        <dbReference type="PROSITE" id="PS51750"/>
    </source>
</evidence>